<dbReference type="Proteomes" id="UP000257451">
    <property type="component" value="Unassembled WGS sequence"/>
</dbReference>
<comment type="similarity">
    <text evidence="1">Belongs to the adenylyl cyclase class-3 family.</text>
</comment>
<dbReference type="GO" id="GO:0035556">
    <property type="term" value="P:intracellular signal transduction"/>
    <property type="evidence" value="ECO:0007669"/>
    <property type="project" value="InterPro"/>
</dbReference>
<dbReference type="InterPro" id="IPR050697">
    <property type="entry name" value="Adenylyl/Guanylyl_Cyclase_3/4"/>
</dbReference>
<dbReference type="AlphaFoldDB" id="A0A3E2MXF3"/>
<reference evidence="3 4" key="1">
    <citation type="journal article" date="2018" name="Sci. Rep.">
        <title>Extensive genomic diversity among Mycobacterium marinum strains revealed by whole genome sequencing.</title>
        <authorList>
            <person name="Das S."/>
            <person name="Pettersson B.M."/>
            <person name="Behra P.R."/>
            <person name="Mallick A."/>
            <person name="Cheramie M."/>
            <person name="Ramesh M."/>
            <person name="Shirreff L."/>
            <person name="DuCote T."/>
            <person name="Dasgupta S."/>
            <person name="Ennis D.G."/>
            <person name="Kirsebom L.A."/>
        </authorList>
    </citation>
    <scope>NUCLEOTIDE SEQUENCE [LARGE SCALE GENOMIC DNA]</scope>
    <source>
        <strain evidence="3 4">Davis1</strain>
    </source>
</reference>
<dbReference type="EMBL" id="PEDF01000069">
    <property type="protein sequence ID" value="RFZ42478.1"/>
    <property type="molecule type" value="Genomic_DNA"/>
</dbReference>
<proteinExistence type="inferred from homology"/>
<name>A0A3E2MXF3_MYCMR</name>
<dbReference type="InterPro" id="IPR029787">
    <property type="entry name" value="Nucleotide_cyclase"/>
</dbReference>
<dbReference type="Pfam" id="PF00211">
    <property type="entry name" value="Guanylate_cyc"/>
    <property type="match status" value="1"/>
</dbReference>
<evidence type="ECO:0000259" key="2">
    <source>
        <dbReference type="PROSITE" id="PS50125"/>
    </source>
</evidence>
<dbReference type="CDD" id="cd07302">
    <property type="entry name" value="CHD"/>
    <property type="match status" value="1"/>
</dbReference>
<comment type="caution">
    <text evidence="3">The sequence shown here is derived from an EMBL/GenBank/DDBJ whole genome shotgun (WGS) entry which is preliminary data.</text>
</comment>
<dbReference type="EC" id="4.6.1.1" evidence="3"/>
<dbReference type="PANTHER" id="PTHR43081">
    <property type="entry name" value="ADENYLATE CYCLASE, TERMINAL-DIFFERENTIATION SPECIFIC-RELATED"/>
    <property type="match status" value="1"/>
</dbReference>
<evidence type="ECO:0000313" key="4">
    <source>
        <dbReference type="Proteomes" id="UP000257451"/>
    </source>
</evidence>
<dbReference type="GO" id="GO:0009190">
    <property type="term" value="P:cyclic nucleotide biosynthetic process"/>
    <property type="evidence" value="ECO:0007669"/>
    <property type="project" value="InterPro"/>
</dbReference>
<organism evidence="3 4">
    <name type="scientific">Mycobacterium marinum</name>
    <dbReference type="NCBI Taxonomy" id="1781"/>
    <lineage>
        <taxon>Bacteria</taxon>
        <taxon>Bacillati</taxon>
        <taxon>Actinomycetota</taxon>
        <taxon>Actinomycetes</taxon>
        <taxon>Mycobacteriales</taxon>
        <taxon>Mycobacteriaceae</taxon>
        <taxon>Mycobacterium</taxon>
        <taxon>Mycobacterium ulcerans group</taxon>
    </lineage>
</organism>
<accession>A0A3E2MXF3</accession>
<dbReference type="PANTHER" id="PTHR43081:SF1">
    <property type="entry name" value="ADENYLATE CYCLASE, TERMINAL-DIFFERENTIATION SPECIFIC"/>
    <property type="match status" value="1"/>
</dbReference>
<evidence type="ECO:0000313" key="3">
    <source>
        <dbReference type="EMBL" id="RFZ42478.1"/>
    </source>
</evidence>
<dbReference type="InterPro" id="IPR001054">
    <property type="entry name" value="A/G_cyclase"/>
</dbReference>
<dbReference type="PROSITE" id="PS50125">
    <property type="entry name" value="GUANYLATE_CYCLASE_2"/>
    <property type="match status" value="1"/>
</dbReference>
<dbReference type="GO" id="GO:0004016">
    <property type="term" value="F:adenylate cyclase activity"/>
    <property type="evidence" value="ECO:0007669"/>
    <property type="project" value="UniProtKB-EC"/>
</dbReference>
<gene>
    <name evidence="3" type="ORF">DAVIS_02150</name>
</gene>
<evidence type="ECO:0000256" key="1">
    <source>
        <dbReference type="ARBA" id="ARBA00005381"/>
    </source>
</evidence>
<dbReference type="SUPFAM" id="SSF55073">
    <property type="entry name" value="Nucleotide cyclase"/>
    <property type="match status" value="1"/>
</dbReference>
<dbReference type="Gene3D" id="3.30.70.1230">
    <property type="entry name" value="Nucleotide cyclase"/>
    <property type="match status" value="1"/>
</dbReference>
<keyword evidence="3" id="KW-0456">Lyase</keyword>
<protein>
    <submittedName>
        <fullName evidence="3">pH-sensitive adenylate cyclase</fullName>
        <ecNumber evidence="3">4.6.1.1</ecNumber>
    </submittedName>
</protein>
<sequence length="381" mass="40057">MSGSPDPLDFEALEAAGIANPRERADLIKYLDDLGFTLEEMAEAERRGRLFGLAGDVLQWPGPPIYTLTAAGEQLGLSADDIAHIWALLGLTVAGPDVPTLSQADVDALATWLAVKSVVGEDGAFGLLRVLGAAMARLAEAESTMIRAGTPDIQMTYTNDELATAQAYRAVAEFVPRIGTLIDIVHRHHLTSARTHFEGVTRDASASVVCGIGFADLSSFTVLTQTLTPTELQGLLNEFGAAVADVVHADGGRVVKFIGDAVMWVSSTPQRLAQAAVDLVHHPRAREEGLQVRAGLAYGTALAINGDYFGTPVNLAARLVAAAAPGQVLADAALHDQLPDWPTIPQGPLTLKGFDDPVNAFELQGSADRPDGGQAGPRCGD</sequence>
<dbReference type="SMART" id="SM00044">
    <property type="entry name" value="CYCc"/>
    <property type="match status" value="1"/>
</dbReference>
<feature type="domain" description="Guanylate cyclase" evidence="2">
    <location>
        <begin position="211"/>
        <end position="320"/>
    </location>
</feature>
<dbReference type="RefSeq" id="WP_020725638.1">
    <property type="nucleotide sequence ID" value="NZ_BQLB01000039.1"/>
</dbReference>